<keyword evidence="3" id="KW-1185">Reference proteome</keyword>
<sequence length="147" mass="16045">MIFTDNLFVEVIVNHHKMFEVSSSTAPVMDGTSSLQVLIRTPIKKQSSKKKSGLPLTPGHRPAMSECDCESRRNFKFSGFDAIIVEDAACKSSVVAASQDDLKSSVVAASQDDLKGKNCKFDSRSTISEMDIGKWENGGGSEFDYDV</sequence>
<comment type="caution">
    <text evidence="2">The sequence shown here is derived from an EMBL/GenBank/DDBJ whole genome shotgun (WGS) entry which is preliminary data.</text>
</comment>
<dbReference type="EMBL" id="QJKJ01005721">
    <property type="protein sequence ID" value="RDX89263.1"/>
    <property type="molecule type" value="Genomic_DNA"/>
</dbReference>
<organism evidence="2 3">
    <name type="scientific">Mucuna pruriens</name>
    <name type="common">Velvet bean</name>
    <name type="synonym">Dolichos pruriens</name>
    <dbReference type="NCBI Taxonomy" id="157652"/>
    <lineage>
        <taxon>Eukaryota</taxon>
        <taxon>Viridiplantae</taxon>
        <taxon>Streptophyta</taxon>
        <taxon>Embryophyta</taxon>
        <taxon>Tracheophyta</taxon>
        <taxon>Spermatophyta</taxon>
        <taxon>Magnoliopsida</taxon>
        <taxon>eudicotyledons</taxon>
        <taxon>Gunneridae</taxon>
        <taxon>Pentapetalae</taxon>
        <taxon>rosids</taxon>
        <taxon>fabids</taxon>
        <taxon>Fabales</taxon>
        <taxon>Fabaceae</taxon>
        <taxon>Papilionoideae</taxon>
        <taxon>50 kb inversion clade</taxon>
        <taxon>NPAAA clade</taxon>
        <taxon>indigoferoid/millettioid clade</taxon>
        <taxon>Phaseoleae</taxon>
        <taxon>Mucuna</taxon>
    </lineage>
</organism>
<reference evidence="2" key="1">
    <citation type="submission" date="2018-05" db="EMBL/GenBank/DDBJ databases">
        <title>Draft genome of Mucuna pruriens seed.</title>
        <authorList>
            <person name="Nnadi N.E."/>
            <person name="Vos R."/>
            <person name="Hasami M.H."/>
            <person name="Devisetty U.K."/>
            <person name="Aguiy J.C."/>
        </authorList>
    </citation>
    <scope>NUCLEOTIDE SEQUENCE [LARGE SCALE GENOMIC DNA]</scope>
    <source>
        <strain evidence="2">JCA_2017</strain>
    </source>
</reference>
<gene>
    <name evidence="2" type="ORF">CR513_29032</name>
</gene>
<evidence type="ECO:0000313" key="2">
    <source>
        <dbReference type="EMBL" id="RDX89263.1"/>
    </source>
</evidence>
<proteinExistence type="predicted"/>
<dbReference type="OrthoDB" id="8062037at2759"/>
<name>A0A371GG16_MUCPR</name>
<dbReference type="AlphaFoldDB" id="A0A371GG16"/>
<protein>
    <submittedName>
        <fullName evidence="2">Uncharacterized protein</fullName>
    </submittedName>
</protein>
<evidence type="ECO:0000313" key="3">
    <source>
        <dbReference type="Proteomes" id="UP000257109"/>
    </source>
</evidence>
<dbReference type="Proteomes" id="UP000257109">
    <property type="component" value="Unassembled WGS sequence"/>
</dbReference>
<evidence type="ECO:0000256" key="1">
    <source>
        <dbReference type="SAM" id="MobiDB-lite"/>
    </source>
</evidence>
<accession>A0A371GG16</accession>
<feature type="non-terminal residue" evidence="2">
    <location>
        <position position="1"/>
    </location>
</feature>
<feature type="region of interest" description="Disordered" evidence="1">
    <location>
        <begin position="46"/>
        <end position="65"/>
    </location>
</feature>